<dbReference type="Gene3D" id="1.20.1260.20">
    <property type="entry name" value="PPE superfamily"/>
    <property type="match status" value="1"/>
</dbReference>
<dbReference type="STRING" id="402596.SAMN04489844_1684"/>
<dbReference type="EMBL" id="FNRT01000002">
    <property type="protein sequence ID" value="SEC10378.1"/>
    <property type="molecule type" value="Genomic_DNA"/>
</dbReference>
<dbReference type="Proteomes" id="UP000198742">
    <property type="component" value="Unassembled WGS sequence"/>
</dbReference>
<proteinExistence type="predicted"/>
<protein>
    <recommendedName>
        <fullName evidence="4">Proteins of 100 residues with WXG</fullName>
    </recommendedName>
</protein>
<dbReference type="OrthoDB" id="4842689at2"/>
<sequence>MTITEAVNPTSAVSGGTPPGTQGQYIEDKKGECGLIIPAIDSIVDKITGWSLLEALFKPVAGDFNAVSSMQLAWGNVGNACGAVGQNYTSLAGQLPGVWQGPAGTSATSRMGDVGEMHADQQEASGYIAEQLGHVIEVGKATLDVLVIAIDFIDGVIQELIISGLAGPIGWLKAGVSAPGKARRIVELIHDGLRAIEKLTKAAEALLKVLRYVNAGLGGANTLLSAFSTAQHADAGNRTDNSATQGF</sequence>
<evidence type="ECO:0000313" key="3">
    <source>
        <dbReference type="Proteomes" id="UP000198742"/>
    </source>
</evidence>
<name>A0A1H4PT19_9ACTN</name>
<evidence type="ECO:0000313" key="2">
    <source>
        <dbReference type="EMBL" id="SEC10378.1"/>
    </source>
</evidence>
<gene>
    <name evidence="2" type="ORF">SAMN04489844_1684</name>
</gene>
<dbReference type="RefSeq" id="WP_139306526.1">
    <property type="nucleotide sequence ID" value="NZ_FNRT01000002.1"/>
</dbReference>
<keyword evidence="3" id="KW-1185">Reference proteome</keyword>
<accession>A0A1H4PT19</accession>
<organism evidence="2 3">
    <name type="scientific">Nocardioides exalbidus</name>
    <dbReference type="NCBI Taxonomy" id="402596"/>
    <lineage>
        <taxon>Bacteria</taxon>
        <taxon>Bacillati</taxon>
        <taxon>Actinomycetota</taxon>
        <taxon>Actinomycetes</taxon>
        <taxon>Propionibacteriales</taxon>
        <taxon>Nocardioidaceae</taxon>
        <taxon>Nocardioides</taxon>
    </lineage>
</organism>
<reference evidence="3" key="1">
    <citation type="submission" date="2016-10" db="EMBL/GenBank/DDBJ databases">
        <authorList>
            <person name="Varghese N."/>
            <person name="Submissions S."/>
        </authorList>
    </citation>
    <scope>NUCLEOTIDE SEQUENCE [LARGE SCALE GENOMIC DNA]</scope>
    <source>
        <strain evidence="3">DSM 22017</strain>
    </source>
</reference>
<evidence type="ECO:0008006" key="4">
    <source>
        <dbReference type="Google" id="ProtNLM"/>
    </source>
</evidence>
<feature type="region of interest" description="Disordered" evidence="1">
    <location>
        <begin position="1"/>
        <end position="23"/>
    </location>
</feature>
<dbReference type="InterPro" id="IPR038332">
    <property type="entry name" value="PPE_sf"/>
</dbReference>
<dbReference type="AlphaFoldDB" id="A0A1H4PT19"/>
<evidence type="ECO:0000256" key="1">
    <source>
        <dbReference type="SAM" id="MobiDB-lite"/>
    </source>
</evidence>